<comment type="caution">
    <text evidence="1">The sequence shown here is derived from an EMBL/GenBank/DDBJ whole genome shotgun (WGS) entry which is preliminary data.</text>
</comment>
<sequence length="186" mass="21451">MRTIVYLIRHAESLYVEGQERERGLSEQGKSDAARIKSILQKQPIDLFVSSPYARAIQTIQPLAEVQQNEILLMENLRERTIGNIAELSFVEAKRRVYQDFSAVFEGGESSAEAQARAVGGLKLLLEKYEGKTLVIGTHGDIMTLLMNYFDCQYGYDFWQSTTMPDIYRLEFKSRMLAQVRREWEI</sequence>
<dbReference type="Proteomes" id="UP000070475">
    <property type="component" value="Unassembled WGS sequence"/>
</dbReference>
<dbReference type="GO" id="GO:0016791">
    <property type="term" value="F:phosphatase activity"/>
    <property type="evidence" value="ECO:0007669"/>
    <property type="project" value="TreeGrafter"/>
</dbReference>
<dbReference type="EMBL" id="LIRB01000142">
    <property type="protein sequence ID" value="KWX73373.1"/>
    <property type="molecule type" value="Genomic_DNA"/>
</dbReference>
<proteinExistence type="predicted"/>
<dbReference type="InterPro" id="IPR050275">
    <property type="entry name" value="PGM_Phosphatase"/>
</dbReference>
<name>A0A132TQD6_9BACL</name>
<accession>A0A132TQD6</accession>
<dbReference type="CDD" id="cd07067">
    <property type="entry name" value="HP_PGM_like"/>
    <property type="match status" value="1"/>
</dbReference>
<dbReference type="PANTHER" id="PTHR48100">
    <property type="entry name" value="BROAD-SPECIFICITY PHOSPHATASE YOR283W-RELATED"/>
    <property type="match status" value="1"/>
</dbReference>
<dbReference type="InterPro" id="IPR013078">
    <property type="entry name" value="His_Pase_superF_clade-1"/>
</dbReference>
<gene>
    <name evidence="1" type="ORF">AMQ84_23020</name>
</gene>
<dbReference type="GO" id="GO:0005737">
    <property type="term" value="C:cytoplasm"/>
    <property type="evidence" value="ECO:0007669"/>
    <property type="project" value="TreeGrafter"/>
</dbReference>
<evidence type="ECO:0000313" key="2">
    <source>
        <dbReference type="Proteomes" id="UP000070475"/>
    </source>
</evidence>
<dbReference type="AlphaFoldDB" id="A0A132TQD6"/>
<dbReference type="Gene3D" id="3.40.50.1240">
    <property type="entry name" value="Phosphoglycerate mutase-like"/>
    <property type="match status" value="1"/>
</dbReference>
<dbReference type="InterPro" id="IPR029033">
    <property type="entry name" value="His_PPase_superfam"/>
</dbReference>
<dbReference type="PANTHER" id="PTHR48100:SF59">
    <property type="entry name" value="ADENOSYLCOBALAMIN_ALPHA-RIBAZOLE PHOSPHATASE"/>
    <property type="match status" value="1"/>
</dbReference>
<evidence type="ECO:0000313" key="1">
    <source>
        <dbReference type="EMBL" id="KWX73373.1"/>
    </source>
</evidence>
<organism evidence="1 2">
    <name type="scientific">Paenibacillus riograndensis</name>
    <dbReference type="NCBI Taxonomy" id="483937"/>
    <lineage>
        <taxon>Bacteria</taxon>
        <taxon>Bacillati</taxon>
        <taxon>Bacillota</taxon>
        <taxon>Bacilli</taxon>
        <taxon>Bacillales</taxon>
        <taxon>Paenibacillaceae</taxon>
        <taxon>Paenibacillus</taxon>
        <taxon>Paenibacillus sonchi group</taxon>
    </lineage>
</organism>
<protein>
    <submittedName>
        <fullName evidence="1">Phosphoglycerate mutase</fullName>
    </submittedName>
</protein>
<dbReference type="PATRIC" id="fig|483937.3.peg.6645"/>
<dbReference type="SUPFAM" id="SSF53254">
    <property type="entry name" value="Phosphoglycerate mutase-like"/>
    <property type="match status" value="1"/>
</dbReference>
<reference evidence="1 2" key="1">
    <citation type="submission" date="2015-08" db="EMBL/GenBank/DDBJ databases">
        <title>Genomes of Paenibacillus riograndensis.</title>
        <authorList>
            <person name="Sant'Anna F.H."/>
            <person name="Souza R."/>
            <person name="Ambrosini A."/>
            <person name="Bach E."/>
            <person name="Fernandes G."/>
            <person name="Balsanelli E."/>
            <person name="Baura V.A."/>
            <person name="Pedrosa F.O."/>
            <person name="Souza E.M."/>
            <person name="Passaglia L."/>
        </authorList>
    </citation>
    <scope>NUCLEOTIDE SEQUENCE [LARGE SCALE GENOMIC DNA]</scope>
    <source>
        <strain evidence="1 2">CAS34</strain>
    </source>
</reference>
<keyword evidence="2" id="KW-1185">Reference proteome</keyword>
<dbReference type="Pfam" id="PF00300">
    <property type="entry name" value="His_Phos_1"/>
    <property type="match status" value="1"/>
</dbReference>
<dbReference type="SMART" id="SM00855">
    <property type="entry name" value="PGAM"/>
    <property type="match status" value="1"/>
</dbReference>
<dbReference type="OrthoDB" id="2185101at2"/>
<dbReference type="RefSeq" id="WP_060862268.1">
    <property type="nucleotide sequence ID" value="NZ_LIRB01000142.1"/>
</dbReference>